<sequence length="127" mass="13505">MDSATGTLRMQNIVDNDVPLGQNVVNQGSWSSGLNSVAQFSGTVSLGQSWYDRSRQAWIINYDAIQTGAGILNGLIANTRDELRLVAPGAMIGKTYAKPFSSLNPLPVAVCDKSGGYASDPNDRVLS</sequence>
<evidence type="ECO:0000313" key="1">
    <source>
        <dbReference type="EMBL" id="KAK2077698.1"/>
    </source>
</evidence>
<proteinExistence type="predicted"/>
<organism evidence="1 2">
    <name type="scientific">Prototheca wickerhamii</name>
    <dbReference type="NCBI Taxonomy" id="3111"/>
    <lineage>
        <taxon>Eukaryota</taxon>
        <taxon>Viridiplantae</taxon>
        <taxon>Chlorophyta</taxon>
        <taxon>core chlorophytes</taxon>
        <taxon>Trebouxiophyceae</taxon>
        <taxon>Chlorellales</taxon>
        <taxon>Chlorellaceae</taxon>
        <taxon>Prototheca</taxon>
    </lineage>
</organism>
<keyword evidence="2" id="KW-1185">Reference proteome</keyword>
<dbReference type="AlphaFoldDB" id="A0AAD9IHK1"/>
<accession>A0AAD9IHK1</accession>
<evidence type="ECO:0000313" key="2">
    <source>
        <dbReference type="Proteomes" id="UP001255856"/>
    </source>
</evidence>
<name>A0AAD9IHK1_PROWI</name>
<reference evidence="1" key="1">
    <citation type="submission" date="2021-01" db="EMBL/GenBank/DDBJ databases">
        <authorList>
            <person name="Eckstrom K.M.E."/>
        </authorList>
    </citation>
    <scope>NUCLEOTIDE SEQUENCE</scope>
    <source>
        <strain evidence="1">UVCC 0001</strain>
    </source>
</reference>
<dbReference type="Proteomes" id="UP001255856">
    <property type="component" value="Unassembled WGS sequence"/>
</dbReference>
<gene>
    <name evidence="1" type="ORF">QBZ16_004544</name>
</gene>
<protein>
    <submittedName>
        <fullName evidence="1">Uncharacterized protein</fullName>
    </submittedName>
</protein>
<dbReference type="EMBL" id="JASFZW010000006">
    <property type="protein sequence ID" value="KAK2077698.1"/>
    <property type="molecule type" value="Genomic_DNA"/>
</dbReference>
<comment type="caution">
    <text evidence="1">The sequence shown here is derived from an EMBL/GenBank/DDBJ whole genome shotgun (WGS) entry which is preliminary data.</text>
</comment>